<evidence type="ECO:0000256" key="8">
    <source>
        <dbReference type="SAM" id="MobiDB-lite"/>
    </source>
</evidence>
<dbReference type="SUPFAM" id="SSF51306">
    <property type="entry name" value="LexA/Signal peptidase"/>
    <property type="match status" value="1"/>
</dbReference>
<dbReference type="PROSITE" id="PS00761">
    <property type="entry name" value="SPASE_I_3"/>
    <property type="match status" value="1"/>
</dbReference>
<evidence type="ECO:0000313" key="15">
    <source>
        <dbReference type="Proteomes" id="UP000525686"/>
    </source>
</evidence>
<reference evidence="10" key="3">
    <citation type="journal article" name="Syst. Appl. Microbiol.">
        <title>Streptomyces alkaliterrae sp. nov., isolated from an alkaline soil, and emended descriptions of Streptomyces alkaliphilus, Streptomyces calidiresistens and Streptomyces durbertensis.</title>
        <authorList>
            <person name="Swiecimska M."/>
            <person name="Golinska P."/>
            <person name="Nouioui I."/>
            <person name="Wypij M."/>
            <person name="Rai M."/>
            <person name="Sangal V."/>
            <person name="Goodfellow M."/>
        </authorList>
    </citation>
    <scope>NUCLEOTIDE SEQUENCE</scope>
    <source>
        <strain evidence="10">OF3</strain>
        <strain evidence="11">OF8</strain>
    </source>
</reference>
<evidence type="ECO:0000313" key="14">
    <source>
        <dbReference type="Proteomes" id="UP000517765"/>
    </source>
</evidence>
<name>A0A5P0YPH8_9ACTN</name>
<dbReference type="EMBL" id="JABJWZ010000013">
    <property type="protein sequence ID" value="MBB1252352.1"/>
    <property type="molecule type" value="Genomic_DNA"/>
</dbReference>
<protein>
    <recommendedName>
        <fullName evidence="4 7">Signal peptidase I</fullName>
        <ecNumber evidence="4 7">3.4.21.89</ecNumber>
    </recommendedName>
</protein>
<dbReference type="EMBL" id="VJYK02000081">
    <property type="protein sequence ID" value="MQS02263.1"/>
    <property type="molecule type" value="Genomic_DNA"/>
</dbReference>
<comment type="similarity">
    <text evidence="3 7">Belongs to the peptidase S26 family.</text>
</comment>
<comment type="caution">
    <text evidence="12">The sequence shown here is derived from an EMBL/GenBank/DDBJ whole genome shotgun (WGS) entry which is preliminary data.</text>
</comment>
<dbReference type="PANTHER" id="PTHR43390:SF1">
    <property type="entry name" value="CHLOROPLAST PROCESSING PEPTIDASE"/>
    <property type="match status" value="1"/>
</dbReference>
<dbReference type="InterPro" id="IPR019758">
    <property type="entry name" value="Pept_S26A_signal_pept_1_CS"/>
</dbReference>
<dbReference type="Proteomes" id="UP000320857">
    <property type="component" value="Unassembled WGS sequence"/>
</dbReference>
<dbReference type="PANTHER" id="PTHR43390">
    <property type="entry name" value="SIGNAL PEPTIDASE I"/>
    <property type="match status" value="1"/>
</dbReference>
<evidence type="ECO:0000256" key="7">
    <source>
        <dbReference type="RuleBase" id="RU362042"/>
    </source>
</evidence>
<sequence>MENDQPRLPERDRDPSPQRGQGPRSRFVRTGAVLAVLVLVYATFSGLVAQPYAVPTGSMENTLRPGDRILVNKLAYRFGNHPARGDVVVFDGGDTFGSTGRESDPLSRLLRSAGASVGLVPPAGSEYVKRVVGTGGDRVRCCDARGRIEVNGQPIEEPYLRPGPSGAPGRASAVPFDVVVRPGRLWVMGDHRDGSEDSRHFLGYPGGGTVPVERVIGRVETVLWPLGRAGGLGSPHG</sequence>
<gene>
    <name evidence="12" type="primary">lepB</name>
    <name evidence="12" type="ORF">FNX44_010320</name>
    <name evidence="10" type="ORF">H3146_03055</name>
    <name evidence="11" type="ORF">H3147_00155</name>
</gene>
<evidence type="ECO:0000313" key="11">
    <source>
        <dbReference type="EMBL" id="MBB1257248.1"/>
    </source>
</evidence>
<evidence type="ECO:0000256" key="6">
    <source>
        <dbReference type="PIRSR" id="PIRSR600223-1"/>
    </source>
</evidence>
<dbReference type="InterPro" id="IPR000223">
    <property type="entry name" value="Pept_S26A_signal_pept_1"/>
</dbReference>
<dbReference type="EC" id="3.4.21.89" evidence="4 7"/>
<dbReference type="GO" id="GO:0005886">
    <property type="term" value="C:plasma membrane"/>
    <property type="evidence" value="ECO:0007669"/>
    <property type="project" value="UniProtKB-SubCell"/>
</dbReference>
<evidence type="ECO:0000313" key="10">
    <source>
        <dbReference type="EMBL" id="MBB1252352.1"/>
    </source>
</evidence>
<organism evidence="12 13">
    <name type="scientific">Streptomyces alkaliterrae</name>
    <dbReference type="NCBI Taxonomy" id="2213162"/>
    <lineage>
        <taxon>Bacteria</taxon>
        <taxon>Bacillati</taxon>
        <taxon>Actinomycetota</taxon>
        <taxon>Actinomycetes</taxon>
        <taxon>Kitasatosporales</taxon>
        <taxon>Streptomycetaceae</taxon>
        <taxon>Streptomyces</taxon>
    </lineage>
</organism>
<evidence type="ECO:0000256" key="1">
    <source>
        <dbReference type="ARBA" id="ARBA00000677"/>
    </source>
</evidence>
<reference evidence="14 15" key="2">
    <citation type="submission" date="2020-05" db="EMBL/GenBank/DDBJ databases">
        <title>Classification of alakaliphilic streptomycetes isolated from an alkaline soil next to Lonar Crater, India and a proposal for the recognition of Streptomyces alkaliterrae sp. nov.</title>
        <authorList>
            <person name="Golinska P."/>
        </authorList>
    </citation>
    <scope>NUCLEOTIDE SEQUENCE [LARGE SCALE GENOMIC DNA]</scope>
    <source>
        <strain evidence="15">OF3</strain>
        <strain evidence="14">OF8</strain>
    </source>
</reference>
<feature type="active site" evidence="6">
    <location>
        <position position="129"/>
    </location>
</feature>
<dbReference type="RefSeq" id="WP_143647725.1">
    <property type="nucleotide sequence ID" value="NZ_JABJWZ010000013.1"/>
</dbReference>
<keyword evidence="7" id="KW-0645">Protease</keyword>
<dbReference type="CDD" id="cd06530">
    <property type="entry name" value="S26_SPase_I"/>
    <property type="match status" value="1"/>
</dbReference>
<accession>A0A5P0YPH8</accession>
<dbReference type="AlphaFoldDB" id="A0A5P0YPH8"/>
<dbReference type="GO" id="GO:0004252">
    <property type="term" value="F:serine-type endopeptidase activity"/>
    <property type="evidence" value="ECO:0007669"/>
    <property type="project" value="InterPro"/>
</dbReference>
<evidence type="ECO:0000256" key="4">
    <source>
        <dbReference type="ARBA" id="ARBA00013208"/>
    </source>
</evidence>
<feature type="active site" evidence="6">
    <location>
        <position position="58"/>
    </location>
</feature>
<evidence type="ECO:0000256" key="3">
    <source>
        <dbReference type="ARBA" id="ARBA00009370"/>
    </source>
</evidence>
<evidence type="ECO:0000256" key="2">
    <source>
        <dbReference type="ARBA" id="ARBA00004401"/>
    </source>
</evidence>
<dbReference type="Gene3D" id="2.10.109.10">
    <property type="entry name" value="Umud Fragment, subunit A"/>
    <property type="match status" value="1"/>
</dbReference>
<dbReference type="Proteomes" id="UP000525686">
    <property type="component" value="Unassembled WGS sequence"/>
</dbReference>
<keyword evidence="13" id="KW-1185">Reference proteome</keyword>
<dbReference type="NCBIfam" id="TIGR02227">
    <property type="entry name" value="sigpep_I_bact"/>
    <property type="match status" value="1"/>
</dbReference>
<keyword evidence="7" id="KW-0472">Membrane</keyword>
<dbReference type="EMBL" id="JABJXA010000001">
    <property type="protein sequence ID" value="MBB1257248.1"/>
    <property type="molecule type" value="Genomic_DNA"/>
</dbReference>
<keyword evidence="7" id="KW-0812">Transmembrane</keyword>
<feature type="region of interest" description="Disordered" evidence="8">
    <location>
        <begin position="1"/>
        <end position="25"/>
    </location>
</feature>
<dbReference type="GO" id="GO:0006465">
    <property type="term" value="P:signal peptide processing"/>
    <property type="evidence" value="ECO:0007669"/>
    <property type="project" value="InterPro"/>
</dbReference>
<dbReference type="PRINTS" id="PR00727">
    <property type="entry name" value="LEADERPTASE"/>
</dbReference>
<comment type="catalytic activity">
    <reaction evidence="1 7">
        <text>Cleavage of hydrophobic, N-terminal signal or leader sequences from secreted and periplasmic proteins.</text>
        <dbReference type="EC" id="3.4.21.89"/>
    </reaction>
</comment>
<proteinExistence type="inferred from homology"/>
<dbReference type="OrthoDB" id="9815782at2"/>
<comment type="subcellular location">
    <subcellularLocation>
        <location evidence="2">Cell membrane</location>
        <topology evidence="2">Single-pass type II membrane protein</topology>
    </subcellularLocation>
    <subcellularLocation>
        <location evidence="7">Membrane</location>
        <topology evidence="7">Single-pass type II membrane protein</topology>
    </subcellularLocation>
</comment>
<feature type="domain" description="Peptidase S26" evidence="9">
    <location>
        <begin position="31"/>
        <end position="224"/>
    </location>
</feature>
<evidence type="ECO:0000313" key="12">
    <source>
        <dbReference type="EMBL" id="MQS02263.1"/>
    </source>
</evidence>
<feature type="transmembrane region" description="Helical" evidence="7">
    <location>
        <begin position="27"/>
        <end position="49"/>
    </location>
</feature>
<dbReference type="Pfam" id="PF10502">
    <property type="entry name" value="Peptidase_S26"/>
    <property type="match status" value="1"/>
</dbReference>
<dbReference type="InterPro" id="IPR019533">
    <property type="entry name" value="Peptidase_S26"/>
</dbReference>
<dbReference type="GO" id="GO:0009003">
    <property type="term" value="F:signal peptidase activity"/>
    <property type="evidence" value="ECO:0007669"/>
    <property type="project" value="UniProtKB-EC"/>
</dbReference>
<dbReference type="InterPro" id="IPR036286">
    <property type="entry name" value="LexA/Signal_pep-like_sf"/>
</dbReference>
<keyword evidence="7" id="KW-1133">Transmembrane helix</keyword>
<keyword evidence="5 7" id="KW-0378">Hydrolase</keyword>
<evidence type="ECO:0000313" key="13">
    <source>
        <dbReference type="Proteomes" id="UP000320857"/>
    </source>
</evidence>
<reference evidence="12 13" key="1">
    <citation type="submission" date="2019-10" db="EMBL/GenBank/DDBJ databases">
        <title>Streptomyces sp. nov., a novel actinobacterium isolated from alkaline environment.</title>
        <authorList>
            <person name="Golinska P."/>
        </authorList>
    </citation>
    <scope>NUCLEOTIDE SEQUENCE [LARGE SCALE GENOMIC DNA]</scope>
    <source>
        <strain evidence="12 13">OF1</strain>
    </source>
</reference>
<feature type="compositionally biased region" description="Basic and acidic residues" evidence="8">
    <location>
        <begin position="1"/>
        <end position="16"/>
    </location>
</feature>
<evidence type="ECO:0000256" key="5">
    <source>
        <dbReference type="ARBA" id="ARBA00022801"/>
    </source>
</evidence>
<evidence type="ECO:0000259" key="9">
    <source>
        <dbReference type="Pfam" id="PF10502"/>
    </source>
</evidence>
<dbReference type="Proteomes" id="UP000517765">
    <property type="component" value="Unassembled WGS sequence"/>
</dbReference>